<reference evidence="2" key="1">
    <citation type="journal article" date="2020" name="bioRxiv">
        <title>Whole genome comparisons of ergot fungi reveals the divergence and evolution of species within the genus Claviceps are the result of varying mechanisms driving genome evolution and host range expansion.</title>
        <authorList>
            <person name="Wyka S.A."/>
            <person name="Mondo S.J."/>
            <person name="Liu M."/>
            <person name="Dettman J."/>
            <person name="Nalam V."/>
            <person name="Broders K.D."/>
        </authorList>
    </citation>
    <scope>NUCLEOTIDE SEQUENCE</scope>
    <source>
        <strain evidence="2">CCC 489</strain>
    </source>
</reference>
<protein>
    <recommendedName>
        <fullName evidence="1">Aminoglycoside phosphotransferase domain-containing protein</fullName>
    </recommendedName>
</protein>
<dbReference type="EMBL" id="SRPY01001086">
    <property type="protein sequence ID" value="KAG5914648.1"/>
    <property type="molecule type" value="Genomic_DNA"/>
</dbReference>
<gene>
    <name evidence="2" type="ORF">E4U42_000373</name>
</gene>
<dbReference type="InterPro" id="IPR011009">
    <property type="entry name" value="Kinase-like_dom_sf"/>
</dbReference>
<dbReference type="InterPro" id="IPR051678">
    <property type="entry name" value="AGP_Transferase"/>
</dbReference>
<dbReference type="OrthoDB" id="4177236at2759"/>
<evidence type="ECO:0000313" key="3">
    <source>
        <dbReference type="Proteomes" id="UP000811619"/>
    </source>
</evidence>
<comment type="caution">
    <text evidence="2">The sequence shown here is derived from an EMBL/GenBank/DDBJ whole genome shotgun (WGS) entry which is preliminary data.</text>
</comment>
<dbReference type="InterPro" id="IPR002575">
    <property type="entry name" value="Aminoglycoside_PTrfase"/>
</dbReference>
<dbReference type="AlphaFoldDB" id="A0A8K0NFM6"/>
<organism evidence="2 3">
    <name type="scientific">Claviceps africana</name>
    <dbReference type="NCBI Taxonomy" id="83212"/>
    <lineage>
        <taxon>Eukaryota</taxon>
        <taxon>Fungi</taxon>
        <taxon>Dikarya</taxon>
        <taxon>Ascomycota</taxon>
        <taxon>Pezizomycotina</taxon>
        <taxon>Sordariomycetes</taxon>
        <taxon>Hypocreomycetidae</taxon>
        <taxon>Hypocreales</taxon>
        <taxon>Clavicipitaceae</taxon>
        <taxon>Claviceps</taxon>
    </lineage>
</organism>
<keyword evidence="3" id="KW-1185">Reference proteome</keyword>
<evidence type="ECO:0000313" key="2">
    <source>
        <dbReference type="EMBL" id="KAG5914648.1"/>
    </source>
</evidence>
<dbReference type="Pfam" id="PF01636">
    <property type="entry name" value="APH"/>
    <property type="match status" value="1"/>
</dbReference>
<dbReference type="SUPFAM" id="SSF56112">
    <property type="entry name" value="Protein kinase-like (PK-like)"/>
    <property type="match status" value="1"/>
</dbReference>
<feature type="domain" description="Aminoglycoside phosphotransferase" evidence="1">
    <location>
        <begin position="3"/>
        <end position="135"/>
    </location>
</feature>
<dbReference type="Proteomes" id="UP000811619">
    <property type="component" value="Unassembled WGS sequence"/>
</dbReference>
<dbReference type="PANTHER" id="PTHR21310:SF58">
    <property type="entry name" value="AMINOGLYCOSIDE PHOSPHOTRANSFERASE DOMAIN-CONTAINING PROTEIN"/>
    <property type="match status" value="1"/>
</dbReference>
<proteinExistence type="predicted"/>
<dbReference type="PANTHER" id="PTHR21310">
    <property type="entry name" value="AMINOGLYCOSIDE PHOSPHOTRANSFERASE-RELATED-RELATED"/>
    <property type="match status" value="1"/>
</dbReference>
<name>A0A8K0NFM6_9HYPO</name>
<accession>A0A8K0NFM6</accession>
<evidence type="ECO:0000259" key="1">
    <source>
        <dbReference type="Pfam" id="PF01636"/>
    </source>
</evidence>
<sequence>MARQLRKFVKKMQETPRKETMPWLGSARSGKFCLLLDRHLSNTYWAVRPKPSYQTFIAFLISSFHPTVPKPVIATLAYELGLETPAVLSHGNLCPRNIIVQGEKIVQVTGWDCAGWYPAWWDYVKFFEARTSDKNLDWYNYANDIFDKEFLAELAAYQGVVRCQML</sequence>